<dbReference type="EC" id="2.7.4.23" evidence="6"/>
<keyword evidence="9" id="KW-1185">Reference proteome</keyword>
<comment type="pathway">
    <text evidence="2 6">Metabolic intermediate biosynthesis; 5-phospho-alpha-D-ribose 1-diphosphate biosynthesis; 5-phospho-alpha-D-ribose 1-diphosphate from D-ribose 5-phosphate (route II): step 3/3.</text>
</comment>
<evidence type="ECO:0000256" key="6">
    <source>
        <dbReference type="HAMAP-Rule" id="MF_00836"/>
    </source>
</evidence>
<keyword evidence="3 6" id="KW-0808">Transferase</keyword>
<dbReference type="PANTHER" id="PTHR23117:SF8">
    <property type="entry name" value="RIBOSE 1,5-BISPHOSPHATE PHOSPHOKINASE PHNN"/>
    <property type="match status" value="1"/>
</dbReference>
<comment type="catalytic activity">
    <reaction evidence="1 6">
        <text>alpha-D-ribose 1,5-bisphosphate + ATP = 5-phospho-alpha-D-ribose 1-diphosphate + ADP</text>
        <dbReference type="Rhea" id="RHEA:20109"/>
        <dbReference type="ChEBI" id="CHEBI:30616"/>
        <dbReference type="ChEBI" id="CHEBI:58017"/>
        <dbReference type="ChEBI" id="CHEBI:68688"/>
        <dbReference type="ChEBI" id="CHEBI:456216"/>
        <dbReference type="EC" id="2.7.4.23"/>
    </reaction>
</comment>
<sequence length="195" mass="20576">MTALPETPAPSRSGILVAVVGPSGVGKDSLIAGARSALADAPDVRFARRMITRPADEAGENHMPVSAGDFGQLEKAGAFAVSWEAHGLKYGVPASVLDDLDAGRIVVVNGSRSALDRFQAVFPRLVVVNVTARPDVLAVRLAARGRESAQEIEARLARAVEPLPDSFETVTIDNSGALETATRQLVSLLEDLQRK</sequence>
<dbReference type="InterPro" id="IPR008145">
    <property type="entry name" value="GK/Ca_channel_bsu"/>
</dbReference>
<evidence type="ECO:0000256" key="4">
    <source>
        <dbReference type="ARBA" id="ARBA00022741"/>
    </source>
</evidence>
<evidence type="ECO:0000256" key="1">
    <source>
        <dbReference type="ARBA" id="ARBA00000373"/>
    </source>
</evidence>
<evidence type="ECO:0000259" key="7">
    <source>
        <dbReference type="PROSITE" id="PS50052"/>
    </source>
</evidence>
<comment type="function">
    <text evidence="6">Catalyzes the phosphorylation of ribose 1,5-bisphosphate to 5-phospho-D-ribosyl alpha-1-diphosphate (PRPP).</text>
</comment>
<keyword evidence="5 6" id="KW-0067">ATP-binding</keyword>
<dbReference type="SUPFAM" id="SSF52540">
    <property type="entry name" value="P-loop containing nucleoside triphosphate hydrolases"/>
    <property type="match status" value="1"/>
</dbReference>
<organism evidence="8 9">
    <name type="scientific">Rhizobium wuzhouense</name>
    <dbReference type="NCBI Taxonomy" id="1986026"/>
    <lineage>
        <taxon>Bacteria</taxon>
        <taxon>Pseudomonadati</taxon>
        <taxon>Pseudomonadota</taxon>
        <taxon>Alphaproteobacteria</taxon>
        <taxon>Hyphomicrobiales</taxon>
        <taxon>Rhizobiaceae</taxon>
        <taxon>Rhizobium/Agrobacterium group</taxon>
        <taxon>Rhizobium</taxon>
    </lineage>
</organism>
<keyword evidence="4 6" id="KW-0547">Nucleotide-binding</keyword>
<dbReference type="InterPro" id="IPR027417">
    <property type="entry name" value="P-loop_NTPase"/>
</dbReference>
<dbReference type="NCBIfam" id="TIGR02322">
    <property type="entry name" value="phosphon_PhnN"/>
    <property type="match status" value="1"/>
</dbReference>
<gene>
    <name evidence="6 8" type="primary">phnN</name>
    <name evidence="8" type="ORF">DMY87_16855</name>
</gene>
<reference evidence="8 9" key="1">
    <citation type="submission" date="2018-06" db="EMBL/GenBank/DDBJ databases">
        <title>Rhizobium wuzhouense sp. nov., isolated from roots of Oryza officinalis.</title>
        <authorList>
            <person name="Yuan T."/>
        </authorList>
    </citation>
    <scope>NUCLEOTIDE SEQUENCE [LARGE SCALE GENOMIC DNA]</scope>
    <source>
        <strain evidence="8 9">W44</strain>
    </source>
</reference>
<dbReference type="SMART" id="SM00072">
    <property type="entry name" value="GuKc"/>
    <property type="match status" value="1"/>
</dbReference>
<dbReference type="RefSeq" id="WP_110792812.1">
    <property type="nucleotide sequence ID" value="NZ_QJRY01000006.1"/>
</dbReference>
<proteinExistence type="inferred from homology"/>
<comment type="similarity">
    <text evidence="6">Belongs to the ribose 1,5-bisphosphokinase family.</text>
</comment>
<dbReference type="HAMAP" id="MF_00836">
    <property type="entry name" value="PhnN"/>
    <property type="match status" value="1"/>
</dbReference>
<comment type="caution">
    <text evidence="8">The sequence shown here is derived from an EMBL/GenBank/DDBJ whole genome shotgun (WGS) entry which is preliminary data.</text>
</comment>
<name>A0ABX5NSN7_9HYPH</name>
<dbReference type="Gene3D" id="3.40.50.300">
    <property type="entry name" value="P-loop containing nucleotide triphosphate hydrolases"/>
    <property type="match status" value="1"/>
</dbReference>
<feature type="binding site" evidence="6">
    <location>
        <begin position="21"/>
        <end position="28"/>
    </location>
    <ligand>
        <name>ATP</name>
        <dbReference type="ChEBI" id="CHEBI:30616"/>
    </ligand>
</feature>
<evidence type="ECO:0000256" key="3">
    <source>
        <dbReference type="ARBA" id="ARBA00022679"/>
    </source>
</evidence>
<accession>A0ABX5NSN7</accession>
<evidence type="ECO:0000256" key="2">
    <source>
        <dbReference type="ARBA" id="ARBA00005069"/>
    </source>
</evidence>
<evidence type="ECO:0000313" key="9">
    <source>
        <dbReference type="Proteomes" id="UP000247536"/>
    </source>
</evidence>
<evidence type="ECO:0000313" key="8">
    <source>
        <dbReference type="EMBL" id="PYB71864.1"/>
    </source>
</evidence>
<feature type="domain" description="Guanylate kinase-like" evidence="7">
    <location>
        <begin position="14"/>
        <end position="190"/>
    </location>
</feature>
<dbReference type="EMBL" id="QJRY01000006">
    <property type="protein sequence ID" value="PYB71864.1"/>
    <property type="molecule type" value="Genomic_DNA"/>
</dbReference>
<dbReference type="InterPro" id="IPR008144">
    <property type="entry name" value="Guanylate_kin-like_dom"/>
</dbReference>
<evidence type="ECO:0000256" key="5">
    <source>
        <dbReference type="ARBA" id="ARBA00022840"/>
    </source>
</evidence>
<protein>
    <recommendedName>
        <fullName evidence="6">Ribose 1,5-bisphosphate phosphokinase PhnN</fullName>
        <ecNumber evidence="6">2.7.4.23</ecNumber>
    </recommendedName>
    <alternativeName>
        <fullName evidence="6">Ribose 1,5-bisphosphokinase</fullName>
    </alternativeName>
</protein>
<dbReference type="InterPro" id="IPR012699">
    <property type="entry name" value="PhnN"/>
</dbReference>
<dbReference type="PANTHER" id="PTHR23117">
    <property type="entry name" value="GUANYLATE KINASE-RELATED"/>
    <property type="match status" value="1"/>
</dbReference>
<dbReference type="Proteomes" id="UP000247536">
    <property type="component" value="Unassembled WGS sequence"/>
</dbReference>
<dbReference type="PROSITE" id="PS50052">
    <property type="entry name" value="GUANYLATE_KINASE_2"/>
    <property type="match status" value="1"/>
</dbReference>